<name>A0A9P4KDR9_9PLEO</name>
<protein>
    <submittedName>
        <fullName evidence="1">Uncharacterized protein</fullName>
    </submittedName>
</protein>
<accession>A0A9P4KDR9</accession>
<reference evidence="2" key="1">
    <citation type="journal article" date="2020" name="Stud. Mycol.">
        <title>101 Dothideomycetes genomes: A test case for predicting lifestyles and emergence of pathogens.</title>
        <authorList>
            <person name="Haridas S."/>
            <person name="Albert R."/>
            <person name="Binder M."/>
            <person name="Bloem J."/>
            <person name="LaButti K."/>
            <person name="Salamov A."/>
            <person name="Andreopoulos B."/>
            <person name="Baker S."/>
            <person name="Barry K."/>
            <person name="Bills G."/>
            <person name="Bluhm B."/>
            <person name="Cannon C."/>
            <person name="Castanera R."/>
            <person name="Culley D."/>
            <person name="Daum C."/>
            <person name="Ezra D."/>
            <person name="Gonzalez J."/>
            <person name="Henrissat B."/>
            <person name="Kuo A."/>
            <person name="Liang C."/>
            <person name="Lipzen A."/>
            <person name="Lutzoni F."/>
            <person name="Magnuson J."/>
            <person name="Mondo S."/>
            <person name="Nolan M."/>
            <person name="Ohm R."/>
            <person name="Pangilinan J."/>
            <person name="Park H.-J."/>
            <person name="Ramirez L."/>
            <person name="Alfaro M."/>
            <person name="Sun H."/>
            <person name="Tritt A."/>
            <person name="Yoshinaga Y."/>
            <person name="Zwiers L.-H."/>
            <person name="Turgeon B."/>
            <person name="Goodwin S."/>
            <person name="Spatafora J."/>
            <person name="Crous P."/>
            <person name="Grigoriev I."/>
        </authorList>
    </citation>
    <scope>NUCLEOTIDE SEQUENCE [LARGE SCALE GENOMIC DNA]</scope>
    <source>
        <strain evidence="2">CBS 304.66</strain>
    </source>
</reference>
<sequence>MSPRTVFLFSMTVSFNIYTFPTSMLPNLSWENQVCPFDYLTGALVGRVIAYPLDKHEQ</sequence>
<dbReference type="AlphaFoldDB" id="A0A9P4KDR9"/>
<evidence type="ECO:0000313" key="2">
    <source>
        <dbReference type="Proteomes" id="UP000800093"/>
    </source>
</evidence>
<keyword evidence="2" id="KW-1185">Reference proteome</keyword>
<dbReference type="Proteomes" id="UP000800093">
    <property type="component" value="Unassembled WGS sequence"/>
</dbReference>
<organism evidence="1 2">
    <name type="scientific">Lojkania enalia</name>
    <dbReference type="NCBI Taxonomy" id="147567"/>
    <lineage>
        <taxon>Eukaryota</taxon>
        <taxon>Fungi</taxon>
        <taxon>Dikarya</taxon>
        <taxon>Ascomycota</taxon>
        <taxon>Pezizomycotina</taxon>
        <taxon>Dothideomycetes</taxon>
        <taxon>Pleosporomycetidae</taxon>
        <taxon>Pleosporales</taxon>
        <taxon>Pleosporales incertae sedis</taxon>
        <taxon>Lojkania</taxon>
    </lineage>
</organism>
<evidence type="ECO:0000313" key="1">
    <source>
        <dbReference type="EMBL" id="KAF2264229.1"/>
    </source>
</evidence>
<comment type="caution">
    <text evidence="1">The sequence shown here is derived from an EMBL/GenBank/DDBJ whole genome shotgun (WGS) entry which is preliminary data.</text>
</comment>
<gene>
    <name evidence="1" type="ORF">CC78DRAFT_533450</name>
</gene>
<dbReference type="EMBL" id="ML986618">
    <property type="protein sequence ID" value="KAF2264229.1"/>
    <property type="molecule type" value="Genomic_DNA"/>
</dbReference>
<proteinExistence type="predicted"/>